<dbReference type="RefSeq" id="WP_146852463.1">
    <property type="nucleotide sequence ID" value="NZ_BAAAHR010000003.1"/>
</dbReference>
<reference evidence="2 4" key="2">
    <citation type="submission" date="2020-07" db="EMBL/GenBank/DDBJ databases">
        <title>Sequencing the genomes of 1000 actinobacteria strains.</title>
        <authorList>
            <person name="Klenk H.-P."/>
        </authorList>
    </citation>
    <scope>NUCLEOTIDE SEQUENCE [LARGE SCALE GENOMIC DNA]</scope>
    <source>
        <strain evidence="2 4">DSM 10309</strain>
    </source>
</reference>
<dbReference type="EMBL" id="BJUV01000003">
    <property type="protein sequence ID" value="GEK82091.1"/>
    <property type="molecule type" value="Genomic_DNA"/>
</dbReference>
<proteinExistence type="predicted"/>
<evidence type="ECO:0000313" key="1">
    <source>
        <dbReference type="EMBL" id="GEK82091.1"/>
    </source>
</evidence>
<evidence type="ECO:0000313" key="2">
    <source>
        <dbReference type="EMBL" id="MBA8813934.1"/>
    </source>
</evidence>
<comment type="caution">
    <text evidence="2">The sequence shown here is derived from an EMBL/GenBank/DDBJ whole genome shotgun (WGS) entry which is preliminary data.</text>
</comment>
<evidence type="ECO:0000313" key="4">
    <source>
        <dbReference type="Proteomes" id="UP000522688"/>
    </source>
</evidence>
<evidence type="ECO:0008006" key="5">
    <source>
        <dbReference type="Google" id="ProtNLM"/>
    </source>
</evidence>
<accession>A0A7W3JJK7</accession>
<name>A0A7W3JJK7_9MICO</name>
<gene>
    <name evidence="2" type="ORF">FB463_002183</name>
    <name evidence="1" type="ORF">FFA01_04000</name>
</gene>
<dbReference type="AlphaFoldDB" id="A0A7W3JJK7"/>
<dbReference type="EMBL" id="JACGWW010000002">
    <property type="protein sequence ID" value="MBA8813934.1"/>
    <property type="molecule type" value="Genomic_DNA"/>
</dbReference>
<dbReference type="OrthoDB" id="5188280at2"/>
<sequence>MPRDFHRPTQFSGAEFEAFQGGDDPATINRVAHESAAALVARVKNDPSPEILDRLVTFTDLHGIDAVAELWARAPAHTLPGALWRIYLVRAVIRQNPVEITFLFERGVESSSTIDPVVAGAPAPASPDEIVELADLILRGVFVGDFATALERGAAFCRLASAGATSLADDHDAVGSERASELTRRALRLSELGVDLVACAHLWRSDSLD</sequence>
<keyword evidence="3" id="KW-1185">Reference proteome</keyword>
<organism evidence="2 4">
    <name type="scientific">Frigoribacterium faeni</name>
    <dbReference type="NCBI Taxonomy" id="145483"/>
    <lineage>
        <taxon>Bacteria</taxon>
        <taxon>Bacillati</taxon>
        <taxon>Actinomycetota</taxon>
        <taxon>Actinomycetes</taxon>
        <taxon>Micrococcales</taxon>
        <taxon>Microbacteriaceae</taxon>
        <taxon>Frigoribacterium</taxon>
    </lineage>
</organism>
<reference evidence="1 3" key="1">
    <citation type="submission" date="2019-07" db="EMBL/GenBank/DDBJ databases">
        <title>Whole genome shotgun sequence of Frigoribacterium faeni NBRC 103066.</title>
        <authorList>
            <person name="Hosoyama A."/>
            <person name="Uohara A."/>
            <person name="Ohji S."/>
            <person name="Ichikawa N."/>
        </authorList>
    </citation>
    <scope>NUCLEOTIDE SEQUENCE [LARGE SCALE GENOMIC DNA]</scope>
    <source>
        <strain evidence="1 3">NBRC 103066</strain>
    </source>
</reference>
<dbReference type="Proteomes" id="UP000321154">
    <property type="component" value="Unassembled WGS sequence"/>
</dbReference>
<evidence type="ECO:0000313" key="3">
    <source>
        <dbReference type="Proteomes" id="UP000321154"/>
    </source>
</evidence>
<protein>
    <recommendedName>
        <fullName evidence="5">DNA-directed RNA polymerase subunit beta</fullName>
    </recommendedName>
</protein>
<dbReference type="Proteomes" id="UP000522688">
    <property type="component" value="Unassembled WGS sequence"/>
</dbReference>